<evidence type="ECO:0000256" key="10">
    <source>
        <dbReference type="RuleBase" id="RU363066"/>
    </source>
</evidence>
<dbReference type="InterPro" id="IPR027417">
    <property type="entry name" value="P-loop_NTPase"/>
</dbReference>
<dbReference type="Proteomes" id="UP000054404">
    <property type="component" value="Unassembled WGS sequence"/>
</dbReference>
<dbReference type="GO" id="GO:0019521">
    <property type="term" value="P:D-gluconate metabolic process"/>
    <property type="evidence" value="ECO:0007669"/>
    <property type="project" value="UniProtKB-KW"/>
</dbReference>
<evidence type="ECO:0000256" key="7">
    <source>
        <dbReference type="ARBA" id="ARBA00022840"/>
    </source>
</evidence>
<dbReference type="PANTHER" id="PTHR43442:SF3">
    <property type="entry name" value="GLUCONOKINASE-RELATED"/>
    <property type="match status" value="1"/>
</dbReference>
<dbReference type="NCBIfam" id="TIGR01313">
    <property type="entry name" value="therm_gnt_kin"/>
    <property type="match status" value="1"/>
</dbReference>
<evidence type="ECO:0000256" key="4">
    <source>
        <dbReference type="ARBA" id="ARBA00022679"/>
    </source>
</evidence>
<dbReference type="InterPro" id="IPR006001">
    <property type="entry name" value="Therm_gnt_kin"/>
</dbReference>
<evidence type="ECO:0000256" key="1">
    <source>
        <dbReference type="ARBA" id="ARBA00004761"/>
    </source>
</evidence>
<dbReference type="Proteomes" id="UP001225576">
    <property type="component" value="Unassembled WGS sequence"/>
</dbReference>
<comment type="similarity">
    <text evidence="2 10">Belongs to the gluconokinase GntK/GntV family.</text>
</comment>
<keyword evidence="7 10" id="KW-0067">ATP-binding</keyword>
<dbReference type="GO" id="GO:0005737">
    <property type="term" value="C:cytoplasm"/>
    <property type="evidence" value="ECO:0007669"/>
    <property type="project" value="TreeGrafter"/>
</dbReference>
<proteinExistence type="inferred from homology"/>
<evidence type="ECO:0000256" key="8">
    <source>
        <dbReference type="ARBA" id="ARBA00023064"/>
    </source>
</evidence>
<keyword evidence="8" id="KW-0311">Gluconate utilization</keyword>
<dbReference type="SUPFAM" id="SSF52540">
    <property type="entry name" value="P-loop containing nucleoside triphosphate hydrolases"/>
    <property type="match status" value="1"/>
</dbReference>
<evidence type="ECO:0000256" key="3">
    <source>
        <dbReference type="ARBA" id="ARBA00012054"/>
    </source>
</evidence>
<name>A0A0W1KKN7_9ACTO</name>
<comment type="caution">
    <text evidence="11">The sequence shown here is derived from an EMBL/GenBank/DDBJ whole genome shotgun (WGS) entry which is preliminary data.</text>
</comment>
<dbReference type="GO" id="GO:0046316">
    <property type="term" value="F:gluconokinase activity"/>
    <property type="evidence" value="ECO:0007669"/>
    <property type="project" value="UniProtKB-EC"/>
</dbReference>
<dbReference type="Gene3D" id="3.40.50.300">
    <property type="entry name" value="P-loop containing nucleotide triphosphate hydrolases"/>
    <property type="match status" value="1"/>
</dbReference>
<evidence type="ECO:0000256" key="5">
    <source>
        <dbReference type="ARBA" id="ARBA00022741"/>
    </source>
</evidence>
<keyword evidence="5 10" id="KW-0547">Nucleotide-binding</keyword>
<evidence type="ECO:0000313" key="11">
    <source>
        <dbReference type="EMBL" id="KTF04221.1"/>
    </source>
</evidence>
<dbReference type="Pfam" id="PF13671">
    <property type="entry name" value="AAA_33"/>
    <property type="match status" value="1"/>
</dbReference>
<dbReference type="AlphaFoldDB" id="A0A0W1KKN7"/>
<dbReference type="PROSITE" id="PS51257">
    <property type="entry name" value="PROKAR_LIPOPROTEIN"/>
    <property type="match status" value="1"/>
</dbReference>
<keyword evidence="13" id="KW-1185">Reference proteome</keyword>
<dbReference type="RefSeq" id="WP_201783151.1">
    <property type="nucleotide sequence ID" value="NZ_CALTZF010000002.1"/>
</dbReference>
<sequence length="193" mass="20732">MESTKVPATFGAAGGVAGSLHVIIMGVAGCGKTTVAGILQDRWGWDAAEADDFHPQANVEKMHSGVPLTDDDRWPWLETIRAWMTEKENEGRSTIVTCSALKKSYRDVLRNGAARVIFMHLDGDRSLLASRLGARTGHFMPASLLDSQYATLEALQPGELGAVIDVAGTPAEIANEVEARIREVSKSGSVANW</sequence>
<dbReference type="PANTHER" id="PTHR43442">
    <property type="entry name" value="GLUCONOKINASE-RELATED"/>
    <property type="match status" value="1"/>
</dbReference>
<organism evidence="11 13">
    <name type="scientific">Trueperella bernardiae</name>
    <dbReference type="NCBI Taxonomy" id="59561"/>
    <lineage>
        <taxon>Bacteria</taxon>
        <taxon>Bacillati</taxon>
        <taxon>Actinomycetota</taxon>
        <taxon>Actinomycetes</taxon>
        <taxon>Actinomycetales</taxon>
        <taxon>Actinomycetaceae</taxon>
        <taxon>Trueperella</taxon>
    </lineage>
</organism>
<dbReference type="PATRIC" id="fig|59561.3.peg.734"/>
<keyword evidence="6 10" id="KW-0418">Kinase</keyword>
<evidence type="ECO:0000313" key="13">
    <source>
        <dbReference type="Proteomes" id="UP000054404"/>
    </source>
</evidence>
<evidence type="ECO:0000256" key="2">
    <source>
        <dbReference type="ARBA" id="ARBA00008420"/>
    </source>
</evidence>
<protein>
    <recommendedName>
        <fullName evidence="3 10">Gluconokinase</fullName>
        <ecNumber evidence="3 10">2.7.1.12</ecNumber>
    </recommendedName>
</protein>
<dbReference type="CDD" id="cd02021">
    <property type="entry name" value="GntK"/>
    <property type="match status" value="1"/>
</dbReference>
<dbReference type="EMBL" id="JASPDQ010000007">
    <property type="protein sequence ID" value="MDK8601681.1"/>
    <property type="molecule type" value="Genomic_DNA"/>
</dbReference>
<comment type="catalytic activity">
    <reaction evidence="9 10">
        <text>D-gluconate + ATP = 6-phospho-D-gluconate + ADP + H(+)</text>
        <dbReference type="Rhea" id="RHEA:19433"/>
        <dbReference type="ChEBI" id="CHEBI:15378"/>
        <dbReference type="ChEBI" id="CHEBI:18391"/>
        <dbReference type="ChEBI" id="CHEBI:30616"/>
        <dbReference type="ChEBI" id="CHEBI:58759"/>
        <dbReference type="ChEBI" id="CHEBI:456216"/>
        <dbReference type="EC" id="2.7.1.12"/>
    </reaction>
</comment>
<evidence type="ECO:0000256" key="6">
    <source>
        <dbReference type="ARBA" id="ARBA00022777"/>
    </source>
</evidence>
<accession>A0A0W1KKN7</accession>
<dbReference type="EC" id="2.7.1.12" evidence="3 10"/>
<comment type="pathway">
    <text evidence="1">Carbohydrate acid metabolism.</text>
</comment>
<dbReference type="FunFam" id="3.40.50.300:FF:000522">
    <property type="entry name" value="Gluconokinase"/>
    <property type="match status" value="1"/>
</dbReference>
<evidence type="ECO:0000256" key="9">
    <source>
        <dbReference type="ARBA" id="ARBA00048090"/>
    </source>
</evidence>
<keyword evidence="4 10" id="KW-0808">Transferase</keyword>
<evidence type="ECO:0000313" key="12">
    <source>
        <dbReference type="EMBL" id="MDK8601681.1"/>
    </source>
</evidence>
<dbReference type="STRING" id="59561.AQZ59_00741"/>
<reference evidence="12" key="2">
    <citation type="submission" date="2023-05" db="EMBL/GenBank/DDBJ databases">
        <title>Genomic Catalog of Human Bladder Bacteria.</title>
        <authorList>
            <person name="Du J."/>
        </authorList>
    </citation>
    <scope>NUCLEOTIDE SEQUENCE</scope>
    <source>
        <strain evidence="12">UMB1304A</strain>
    </source>
</reference>
<reference evidence="11 13" key="1">
    <citation type="submission" date="2015-11" db="EMBL/GenBank/DDBJ databases">
        <title>Draft Genome Sequence of the Type Strain Trueperella bernardiae LCDC 89-0504T, Isolated from Blood Culture.</title>
        <authorList>
            <person name="Bernier A.-M."/>
            <person name="Bernard K."/>
        </authorList>
    </citation>
    <scope>NUCLEOTIDE SEQUENCE [LARGE SCALE GENOMIC DNA]</scope>
    <source>
        <strain evidence="11 13">LCDC 89-0504</strain>
    </source>
</reference>
<gene>
    <name evidence="11" type="primary">gntK</name>
    <name evidence="11" type="ORF">AQZ59_00741</name>
    <name evidence="12" type="ORF">QP858_04290</name>
</gene>
<dbReference type="GO" id="GO:0005524">
    <property type="term" value="F:ATP binding"/>
    <property type="evidence" value="ECO:0007669"/>
    <property type="project" value="UniProtKB-KW"/>
</dbReference>
<dbReference type="EMBL" id="LNIZ01000003">
    <property type="protein sequence ID" value="KTF04221.1"/>
    <property type="molecule type" value="Genomic_DNA"/>
</dbReference>